<dbReference type="EMBL" id="JAYWTM010000001">
    <property type="protein sequence ID" value="MEC5341429.1"/>
    <property type="molecule type" value="Genomic_DNA"/>
</dbReference>
<keyword evidence="3" id="KW-1185">Reference proteome</keyword>
<dbReference type="PANTHER" id="PTHR35010:SF2">
    <property type="entry name" value="BLL4672 PROTEIN"/>
    <property type="match status" value="1"/>
</dbReference>
<reference evidence="2 3" key="1">
    <citation type="journal article" date="2017" name="Int. J. Syst. Evol. Microbiol.">
        <title>Brenneria populi subsp. brevivirga subsp. nov. isolated from symptomatic bark of Populus x euramericana canker, and description of Brenneria populi subsp. populi subsp. nov.</title>
        <authorList>
            <person name="Zheng M.H."/>
            <person name="Piao C.G."/>
            <person name="Xue H."/>
            <person name="Guo M.W."/>
            <person name="Li Y."/>
        </authorList>
    </citation>
    <scope>NUCLEOTIDE SEQUENCE [LARGE SCALE GENOMIC DNA]</scope>
    <source>
        <strain evidence="2 3">D9-5</strain>
    </source>
</reference>
<dbReference type="Gene3D" id="3.30.450.180">
    <property type="match status" value="1"/>
</dbReference>
<proteinExistence type="predicted"/>
<name>A0ABU6JL85_9GAMM</name>
<dbReference type="Pfam" id="PF17765">
    <property type="entry name" value="MLTR_LBD"/>
    <property type="match status" value="1"/>
</dbReference>
<dbReference type="Pfam" id="PF13560">
    <property type="entry name" value="HTH_31"/>
    <property type="match status" value="1"/>
</dbReference>
<dbReference type="CDD" id="cd00093">
    <property type="entry name" value="HTH_XRE"/>
    <property type="match status" value="1"/>
</dbReference>
<comment type="caution">
    <text evidence="2">The sequence shown here is derived from an EMBL/GenBank/DDBJ whole genome shotgun (WGS) entry which is preliminary data.</text>
</comment>
<dbReference type="Proteomes" id="UP001309705">
    <property type="component" value="Unassembled WGS sequence"/>
</dbReference>
<evidence type="ECO:0000259" key="1">
    <source>
        <dbReference type="SMART" id="SM00530"/>
    </source>
</evidence>
<dbReference type="RefSeq" id="WP_327616613.1">
    <property type="nucleotide sequence ID" value="NZ_JAYWTM010000001.1"/>
</dbReference>
<gene>
    <name evidence="2" type="ORF">VSX58_02220</name>
</gene>
<dbReference type="InterPro" id="IPR010982">
    <property type="entry name" value="Lambda_DNA-bd_dom_sf"/>
</dbReference>
<organism evidence="2 3">
    <name type="scientific">Brenneria populi</name>
    <dbReference type="NCBI Taxonomy" id="1505588"/>
    <lineage>
        <taxon>Bacteria</taxon>
        <taxon>Pseudomonadati</taxon>
        <taxon>Pseudomonadota</taxon>
        <taxon>Gammaproteobacteria</taxon>
        <taxon>Enterobacterales</taxon>
        <taxon>Pectobacteriaceae</taxon>
        <taxon>Brenneria</taxon>
    </lineage>
</organism>
<evidence type="ECO:0000313" key="2">
    <source>
        <dbReference type="EMBL" id="MEC5341429.1"/>
    </source>
</evidence>
<feature type="domain" description="HTH cro/C1-type" evidence="1">
    <location>
        <begin position="13"/>
        <end position="85"/>
    </location>
</feature>
<accession>A0ABU6JL85</accession>
<dbReference type="Gene3D" id="1.10.260.40">
    <property type="entry name" value="lambda repressor-like DNA-binding domains"/>
    <property type="match status" value="1"/>
</dbReference>
<dbReference type="InterPro" id="IPR001387">
    <property type="entry name" value="Cro/C1-type_HTH"/>
</dbReference>
<dbReference type="PANTHER" id="PTHR35010">
    <property type="entry name" value="BLL4672 PROTEIN-RELATED"/>
    <property type="match status" value="1"/>
</dbReference>
<dbReference type="InterPro" id="IPR041413">
    <property type="entry name" value="MLTR_LBD"/>
</dbReference>
<sequence>MAAPRVRSDLAEFLRKHRERISPLDVGLPTGSRRRTPGLRREEVATLAGVGLTWYTWLEQGRDIGVSGQFLDRLATIFKLDAAERRHLYLLAHQRPPAENGKTVCVVPPLVRRLIADLPHRVVYVLNLRWDVLTWNHAADRIFHFSSQPAGRRNLLWMLYGNPETQRLFSPWERQAPLILASFKRDFARAPAAHDIHDLVNQLEKISPDFHNHWHRQSVQGSCSGTRALMIEDLGEIIFEHTTLTLDEERHLRLVYYATEKTPEPRFDAWLKRGRPS</sequence>
<protein>
    <submittedName>
        <fullName evidence="2">Helix-turn-helix transcriptional regulator</fullName>
    </submittedName>
</protein>
<dbReference type="SMART" id="SM00530">
    <property type="entry name" value="HTH_XRE"/>
    <property type="match status" value="1"/>
</dbReference>
<evidence type="ECO:0000313" key="3">
    <source>
        <dbReference type="Proteomes" id="UP001309705"/>
    </source>
</evidence>